<dbReference type="EMBL" id="MCFC01000001">
    <property type="protein sequence ID" value="ORY35319.1"/>
    <property type="molecule type" value="Genomic_DNA"/>
</dbReference>
<accession>A0A1Y2BKM3</accession>
<dbReference type="Gene3D" id="3.50.50.60">
    <property type="entry name" value="FAD/NAD(P)-binding domain"/>
    <property type="match status" value="1"/>
</dbReference>
<evidence type="ECO:0000259" key="2">
    <source>
        <dbReference type="Pfam" id="PF01266"/>
    </source>
</evidence>
<evidence type="ECO:0000313" key="4">
    <source>
        <dbReference type="Proteomes" id="UP000193986"/>
    </source>
</evidence>
<dbReference type="PANTHER" id="PTHR13847:SF260">
    <property type="entry name" value="FAD DEPENDENT OXIDOREDUCTASE DOMAIN-CONTAINING PROTEIN"/>
    <property type="match status" value="1"/>
</dbReference>
<name>A0A1Y2BKM3_9TREE</name>
<evidence type="ECO:0000313" key="3">
    <source>
        <dbReference type="EMBL" id="ORY35319.1"/>
    </source>
</evidence>
<gene>
    <name evidence="3" type="ORF">BCR39DRAFT_508754</name>
</gene>
<dbReference type="Gene3D" id="3.30.9.10">
    <property type="entry name" value="D-Amino Acid Oxidase, subunit A, domain 2"/>
    <property type="match status" value="1"/>
</dbReference>
<keyword evidence="4" id="KW-1185">Reference proteome</keyword>
<comment type="caution">
    <text evidence="3">The sequence shown here is derived from an EMBL/GenBank/DDBJ whole genome shotgun (WGS) entry which is preliminary data.</text>
</comment>
<organism evidence="3 4">
    <name type="scientific">Naematelia encephala</name>
    <dbReference type="NCBI Taxonomy" id="71784"/>
    <lineage>
        <taxon>Eukaryota</taxon>
        <taxon>Fungi</taxon>
        <taxon>Dikarya</taxon>
        <taxon>Basidiomycota</taxon>
        <taxon>Agaricomycotina</taxon>
        <taxon>Tremellomycetes</taxon>
        <taxon>Tremellales</taxon>
        <taxon>Naemateliaceae</taxon>
        <taxon>Naematelia</taxon>
    </lineage>
</organism>
<dbReference type="InterPro" id="IPR036188">
    <property type="entry name" value="FAD/NAD-bd_sf"/>
</dbReference>
<dbReference type="InParanoid" id="A0A1Y2BKM3"/>
<dbReference type="AlphaFoldDB" id="A0A1Y2BKM3"/>
<feature type="region of interest" description="Disordered" evidence="1">
    <location>
        <begin position="1"/>
        <end position="29"/>
    </location>
</feature>
<dbReference type="STRING" id="71784.A0A1Y2BKM3"/>
<dbReference type="SUPFAM" id="SSF51905">
    <property type="entry name" value="FAD/NAD(P)-binding domain"/>
    <property type="match status" value="1"/>
</dbReference>
<dbReference type="GO" id="GO:0005737">
    <property type="term" value="C:cytoplasm"/>
    <property type="evidence" value="ECO:0007669"/>
    <property type="project" value="TreeGrafter"/>
</dbReference>
<reference evidence="3 4" key="1">
    <citation type="submission" date="2016-07" db="EMBL/GenBank/DDBJ databases">
        <title>Pervasive Adenine N6-methylation of Active Genes in Fungi.</title>
        <authorList>
            <consortium name="DOE Joint Genome Institute"/>
            <person name="Mondo S.J."/>
            <person name="Dannebaum R.O."/>
            <person name="Kuo R.C."/>
            <person name="Labutti K."/>
            <person name="Haridas S."/>
            <person name="Kuo A."/>
            <person name="Salamov A."/>
            <person name="Ahrendt S.R."/>
            <person name="Lipzen A."/>
            <person name="Sullivan W."/>
            <person name="Andreopoulos W.B."/>
            <person name="Clum A."/>
            <person name="Lindquist E."/>
            <person name="Daum C."/>
            <person name="Ramamoorthy G.K."/>
            <person name="Gryganskyi A."/>
            <person name="Culley D."/>
            <person name="Magnuson J.K."/>
            <person name="James T.Y."/>
            <person name="O'Malley M.A."/>
            <person name="Stajich J.E."/>
            <person name="Spatafora J.W."/>
            <person name="Visel A."/>
            <person name="Grigoriev I.V."/>
        </authorList>
    </citation>
    <scope>NUCLEOTIDE SEQUENCE [LARGE SCALE GENOMIC DNA]</scope>
    <source>
        <strain evidence="3 4">68-887.2</strain>
    </source>
</reference>
<dbReference type="PANTHER" id="PTHR13847">
    <property type="entry name" value="SARCOSINE DEHYDROGENASE-RELATED"/>
    <property type="match status" value="1"/>
</dbReference>
<dbReference type="InterPro" id="IPR006076">
    <property type="entry name" value="FAD-dep_OxRdtase"/>
</dbReference>
<dbReference type="Proteomes" id="UP000193986">
    <property type="component" value="Unassembled WGS sequence"/>
</dbReference>
<proteinExistence type="predicted"/>
<feature type="domain" description="FAD dependent oxidoreductase" evidence="2">
    <location>
        <begin position="64"/>
        <end position="440"/>
    </location>
</feature>
<dbReference type="Pfam" id="PF01266">
    <property type="entry name" value="DAO"/>
    <property type="match status" value="1"/>
</dbReference>
<dbReference type="OrthoDB" id="429143at2759"/>
<sequence length="488" mass="52728">MRLEDTGVIGGAEGPRLPGEAQVNPTDTGLPLAEGMSLSYWLQGVRNRPLLNARTTEELPKEADVVVIGSGITGSLAALKLLESENPPKSVVVLEAREFCSGATGRNAGHCRPDQYRGFAKYSILHGPEQALKIMDNERETWEKVVQYVKDENVDCDLWVGKSYEVSMTPDVAEQATKIYADVVAAGGKTDNITVVTDPAEAEKISRLKGAQAVYYWDASTLYPWKLAAHVAGKALDLGLNIQTWTPVTAVTEAPSSPGQWNVETARGIITTPTVLYATNAYTGALLPETRGAIRPVPHMCNKVVPPTSFSGSKALQNSYGVIYPNGFFSVNPRPTSDGIVLVGGWNYNYPALVEHVAQDSSRRYNDGLTNFEPVTDAVKELTQDKFGWADQTGPGTKANYDYAWSGIIGRSSDEVPFIGAVPGKEGQWICAGHNGHGMARIFTAAPGIVKLMQGATWAETGLPECFEVSEERLARLAKADIKIDIVQ</sequence>
<protein>
    <submittedName>
        <fullName evidence="3">Putative FAD dependent oxidoreductase</fullName>
    </submittedName>
</protein>
<evidence type="ECO:0000256" key="1">
    <source>
        <dbReference type="SAM" id="MobiDB-lite"/>
    </source>
</evidence>